<dbReference type="PANTHER" id="PTHR43157">
    <property type="entry name" value="PHOSPHATIDYLINOSITOL-GLYCAN BIOSYNTHESIS CLASS F PROTEIN-RELATED"/>
    <property type="match status" value="1"/>
</dbReference>
<dbReference type="InParanoid" id="A0A0L0H747"/>
<protein>
    <recommendedName>
        <fullName evidence="5">Retinol dehydrogenase 12</fullName>
    </recommendedName>
</protein>
<proteinExistence type="inferred from homology"/>
<dbReference type="PRINTS" id="PR00081">
    <property type="entry name" value="GDHRDH"/>
</dbReference>
<dbReference type="OrthoDB" id="191139at2759"/>
<dbReference type="Proteomes" id="UP000053201">
    <property type="component" value="Unassembled WGS sequence"/>
</dbReference>
<sequence length="343" mass="37137">MSVLLEQAESLIATRTTYLPTSLRILSIGALETTYAALEGLFTSRKTAQRINDLTTANPGQGRGVIVTGGNAGIGYETAKALAGSGWKVVIGCRSTEKGQKAIQEIQKATGNEHVVFFSLDLGDLASVREFVDRVGDLGWGFSLLINNAGIMDIPYTLDNKQIEGHFSTNHLGHFLLTHLLLPNLKQNTPSRIVNLTSCAHYATNSISYSTVTSNPSSKQSPLGYYSHSKFANILFTKSLAQQLKSTGVVSYSVHPGIIPTDLYAQNKLNYSVMGLWKSLLPTPFDGCSTVLVAALDKKLEGDDTSGAYLAQGRLWKEASGANNEEEAKRLWNWSVDVCGIKC</sequence>
<dbReference type="RefSeq" id="XP_016605385.1">
    <property type="nucleotide sequence ID" value="XM_016755437.1"/>
</dbReference>
<dbReference type="GO" id="GO:0016491">
    <property type="term" value="F:oxidoreductase activity"/>
    <property type="evidence" value="ECO:0007669"/>
    <property type="project" value="UniProtKB-KW"/>
</dbReference>
<dbReference type="PRINTS" id="PR00080">
    <property type="entry name" value="SDRFAMILY"/>
</dbReference>
<dbReference type="InterPro" id="IPR036291">
    <property type="entry name" value="NAD(P)-bd_dom_sf"/>
</dbReference>
<dbReference type="GeneID" id="27690499"/>
<dbReference type="SUPFAM" id="SSF51735">
    <property type="entry name" value="NAD(P)-binding Rossmann-fold domains"/>
    <property type="match status" value="1"/>
</dbReference>
<dbReference type="Pfam" id="PF00106">
    <property type="entry name" value="adh_short"/>
    <property type="match status" value="1"/>
</dbReference>
<organism evidence="3 4">
    <name type="scientific">Spizellomyces punctatus (strain DAOM BR117)</name>
    <dbReference type="NCBI Taxonomy" id="645134"/>
    <lineage>
        <taxon>Eukaryota</taxon>
        <taxon>Fungi</taxon>
        <taxon>Fungi incertae sedis</taxon>
        <taxon>Chytridiomycota</taxon>
        <taxon>Chytridiomycota incertae sedis</taxon>
        <taxon>Chytridiomycetes</taxon>
        <taxon>Spizellomycetales</taxon>
        <taxon>Spizellomycetaceae</taxon>
        <taxon>Spizellomyces</taxon>
    </lineage>
</organism>
<keyword evidence="1" id="KW-0560">Oxidoreductase</keyword>
<dbReference type="InterPro" id="IPR002347">
    <property type="entry name" value="SDR_fam"/>
</dbReference>
<dbReference type="STRING" id="645134.A0A0L0H747"/>
<evidence type="ECO:0008006" key="5">
    <source>
        <dbReference type="Google" id="ProtNLM"/>
    </source>
</evidence>
<keyword evidence="4" id="KW-1185">Reference proteome</keyword>
<dbReference type="OMA" id="MRWSDMN"/>
<dbReference type="VEuPathDB" id="FungiDB:SPPG_07273"/>
<evidence type="ECO:0000313" key="4">
    <source>
        <dbReference type="Proteomes" id="UP000053201"/>
    </source>
</evidence>
<evidence type="ECO:0000256" key="1">
    <source>
        <dbReference type="ARBA" id="ARBA00023002"/>
    </source>
</evidence>
<dbReference type="eggNOG" id="KOG1208">
    <property type="taxonomic scope" value="Eukaryota"/>
</dbReference>
<dbReference type="EMBL" id="KQ257464">
    <property type="protein sequence ID" value="KNC97345.1"/>
    <property type="molecule type" value="Genomic_DNA"/>
</dbReference>
<evidence type="ECO:0000313" key="3">
    <source>
        <dbReference type="EMBL" id="KNC97345.1"/>
    </source>
</evidence>
<evidence type="ECO:0000256" key="2">
    <source>
        <dbReference type="RuleBase" id="RU000363"/>
    </source>
</evidence>
<gene>
    <name evidence="3" type="ORF">SPPG_07273</name>
</gene>
<dbReference type="AlphaFoldDB" id="A0A0L0H747"/>
<comment type="similarity">
    <text evidence="2">Belongs to the short-chain dehydrogenases/reductases (SDR) family.</text>
</comment>
<dbReference type="Gene3D" id="3.40.50.720">
    <property type="entry name" value="NAD(P)-binding Rossmann-like Domain"/>
    <property type="match status" value="1"/>
</dbReference>
<reference evidence="3 4" key="1">
    <citation type="submission" date="2009-08" db="EMBL/GenBank/DDBJ databases">
        <title>The Genome Sequence of Spizellomyces punctatus strain DAOM BR117.</title>
        <authorList>
            <consortium name="The Broad Institute Genome Sequencing Platform"/>
            <person name="Russ C."/>
            <person name="Cuomo C."/>
            <person name="Shea T."/>
            <person name="Young S.K."/>
            <person name="Zeng Q."/>
            <person name="Koehrsen M."/>
            <person name="Haas B."/>
            <person name="Borodovsky M."/>
            <person name="Guigo R."/>
            <person name="Alvarado L."/>
            <person name="Berlin A."/>
            <person name="Bochicchio J."/>
            <person name="Borenstein D."/>
            <person name="Chapman S."/>
            <person name="Chen Z."/>
            <person name="Engels R."/>
            <person name="Freedman E."/>
            <person name="Gellesch M."/>
            <person name="Goldberg J."/>
            <person name="Griggs A."/>
            <person name="Gujja S."/>
            <person name="Heiman D."/>
            <person name="Hepburn T."/>
            <person name="Howarth C."/>
            <person name="Jen D."/>
            <person name="Larson L."/>
            <person name="Lewis B."/>
            <person name="Mehta T."/>
            <person name="Park D."/>
            <person name="Pearson M."/>
            <person name="Roberts A."/>
            <person name="Saif S."/>
            <person name="Shenoy N."/>
            <person name="Sisk P."/>
            <person name="Stolte C."/>
            <person name="Sykes S."/>
            <person name="Thomson T."/>
            <person name="Walk T."/>
            <person name="White J."/>
            <person name="Yandava C."/>
            <person name="Burger G."/>
            <person name="Gray M.W."/>
            <person name="Holland P.W.H."/>
            <person name="King N."/>
            <person name="Lang F.B.F."/>
            <person name="Roger A.J."/>
            <person name="Ruiz-Trillo I."/>
            <person name="Lander E."/>
            <person name="Nusbaum C."/>
        </authorList>
    </citation>
    <scope>NUCLEOTIDE SEQUENCE [LARGE SCALE GENOMIC DNA]</scope>
    <source>
        <strain evidence="3 4">DAOM BR117</strain>
    </source>
</reference>
<dbReference type="PANTHER" id="PTHR43157:SF31">
    <property type="entry name" value="PHOSPHATIDYLINOSITOL-GLYCAN BIOSYNTHESIS CLASS F PROTEIN"/>
    <property type="match status" value="1"/>
</dbReference>
<name>A0A0L0H747_SPIPD</name>
<accession>A0A0L0H747</accession>